<dbReference type="Proteomes" id="UP000499080">
    <property type="component" value="Unassembled WGS sequence"/>
</dbReference>
<organism evidence="2 3">
    <name type="scientific">Araneus ventricosus</name>
    <name type="common">Orbweaver spider</name>
    <name type="synonym">Epeira ventricosa</name>
    <dbReference type="NCBI Taxonomy" id="182803"/>
    <lineage>
        <taxon>Eukaryota</taxon>
        <taxon>Metazoa</taxon>
        <taxon>Ecdysozoa</taxon>
        <taxon>Arthropoda</taxon>
        <taxon>Chelicerata</taxon>
        <taxon>Arachnida</taxon>
        <taxon>Araneae</taxon>
        <taxon>Araneomorphae</taxon>
        <taxon>Entelegynae</taxon>
        <taxon>Araneoidea</taxon>
        <taxon>Araneidae</taxon>
        <taxon>Araneus</taxon>
    </lineage>
</organism>
<evidence type="ECO:0000256" key="1">
    <source>
        <dbReference type="SAM" id="MobiDB-lite"/>
    </source>
</evidence>
<feature type="region of interest" description="Disordered" evidence="1">
    <location>
        <begin position="31"/>
        <end position="52"/>
    </location>
</feature>
<dbReference type="AlphaFoldDB" id="A0A4Y2GIP3"/>
<gene>
    <name evidence="2" type="ORF">AVEN_109349_1</name>
</gene>
<evidence type="ECO:0000313" key="3">
    <source>
        <dbReference type="Proteomes" id="UP000499080"/>
    </source>
</evidence>
<dbReference type="EMBL" id="BGPR01001419">
    <property type="protein sequence ID" value="GBM53443.1"/>
    <property type="molecule type" value="Genomic_DNA"/>
</dbReference>
<proteinExistence type="predicted"/>
<protein>
    <submittedName>
        <fullName evidence="2">Uncharacterized protein</fullName>
    </submittedName>
</protein>
<sequence length="95" mass="10445">MKLRNHPTVGIDHWGHGSLVVDRLGVRFSSGVKGRRSSTPFSRDKNGSVGVGTRRAVKNRIREARNGAQSPAVRKSCVTSSELKSRIYSDLGIER</sequence>
<comment type="caution">
    <text evidence="2">The sequence shown here is derived from an EMBL/GenBank/DDBJ whole genome shotgun (WGS) entry which is preliminary data.</text>
</comment>
<accession>A0A4Y2GIP3</accession>
<evidence type="ECO:0000313" key="2">
    <source>
        <dbReference type="EMBL" id="GBM53443.1"/>
    </source>
</evidence>
<keyword evidence="3" id="KW-1185">Reference proteome</keyword>
<reference evidence="2 3" key="1">
    <citation type="journal article" date="2019" name="Sci. Rep.">
        <title>Orb-weaving spider Araneus ventricosus genome elucidates the spidroin gene catalogue.</title>
        <authorList>
            <person name="Kono N."/>
            <person name="Nakamura H."/>
            <person name="Ohtoshi R."/>
            <person name="Moran D.A.P."/>
            <person name="Shinohara A."/>
            <person name="Yoshida Y."/>
            <person name="Fujiwara M."/>
            <person name="Mori M."/>
            <person name="Tomita M."/>
            <person name="Arakawa K."/>
        </authorList>
    </citation>
    <scope>NUCLEOTIDE SEQUENCE [LARGE SCALE GENOMIC DNA]</scope>
</reference>
<name>A0A4Y2GIP3_ARAVE</name>